<feature type="domain" description="CzcB-like barrel-sandwich hybrid" evidence="4">
    <location>
        <begin position="30"/>
        <end position="182"/>
    </location>
</feature>
<comment type="caution">
    <text evidence="5">The sequence shown here is derived from an EMBL/GenBank/DDBJ whole genome shotgun (WGS) entry which is preliminary data.</text>
</comment>
<feature type="signal peptide" evidence="3">
    <location>
        <begin position="1"/>
        <end position="18"/>
    </location>
</feature>
<dbReference type="InterPro" id="IPR006143">
    <property type="entry name" value="RND_pump_MFP"/>
</dbReference>
<accession>A0ABT7F0A7</accession>
<dbReference type="NCBIfam" id="TIGR01730">
    <property type="entry name" value="RND_mfp"/>
    <property type="match status" value="1"/>
</dbReference>
<sequence length="271" mass="29338">MRAAAILAAALFAAAARADVYDCVIDPSETVDVAAASGGVVAHIHAEPGDQVKRGQLLAELDSTVQRATVEMLRLRADDMSEIEAQKAQLTFLEARLKRTQELSSRGVASREVLEEAQTAVDSARSMLVRVELARRVAMAELKRAEAVLSLLEIRSPIDGIVLERYFDDGEYLPLEGRIATIVQLDPLEVVAFLPVQKYGSVHEGDVAQVRPAAPVDGVYPAETLRVDRVFDVASGTFGLHLKLDNPDLKIPAGHRCKVSFDEVPETGSSN</sequence>
<reference evidence="5 6" key="1">
    <citation type="submission" date="2023-05" db="EMBL/GenBank/DDBJ databases">
        <title>Pseudodonghicola sp. nov.</title>
        <authorList>
            <person name="Huang J."/>
        </authorList>
    </citation>
    <scope>NUCLEOTIDE SEQUENCE [LARGE SCALE GENOMIC DNA]</scope>
    <source>
        <strain evidence="5 6">IC7</strain>
    </source>
</reference>
<keyword evidence="3" id="KW-0732">Signal</keyword>
<dbReference type="PANTHER" id="PTHR30469:SF15">
    <property type="entry name" value="HLYD FAMILY OF SECRETION PROTEINS"/>
    <property type="match status" value="1"/>
</dbReference>
<evidence type="ECO:0000256" key="3">
    <source>
        <dbReference type="SAM" id="SignalP"/>
    </source>
</evidence>
<proteinExistence type="inferred from homology"/>
<name>A0ABT7F0A7_9RHOB</name>
<feature type="chain" id="PRO_5047256499" evidence="3">
    <location>
        <begin position="19"/>
        <end position="271"/>
    </location>
</feature>
<keyword evidence="2" id="KW-0175">Coiled coil</keyword>
<dbReference type="Pfam" id="PF25973">
    <property type="entry name" value="BSH_CzcB"/>
    <property type="match status" value="1"/>
</dbReference>
<organism evidence="5 6">
    <name type="scientific">Pseudodonghicola flavimaris</name>
    <dbReference type="NCBI Taxonomy" id="3050036"/>
    <lineage>
        <taxon>Bacteria</taxon>
        <taxon>Pseudomonadati</taxon>
        <taxon>Pseudomonadota</taxon>
        <taxon>Alphaproteobacteria</taxon>
        <taxon>Rhodobacterales</taxon>
        <taxon>Paracoccaceae</taxon>
        <taxon>Pseudodonghicola</taxon>
    </lineage>
</organism>
<dbReference type="PANTHER" id="PTHR30469">
    <property type="entry name" value="MULTIDRUG RESISTANCE PROTEIN MDTA"/>
    <property type="match status" value="1"/>
</dbReference>
<evidence type="ECO:0000256" key="1">
    <source>
        <dbReference type="ARBA" id="ARBA00009477"/>
    </source>
</evidence>
<feature type="coiled-coil region" evidence="2">
    <location>
        <begin position="58"/>
        <end position="103"/>
    </location>
</feature>
<dbReference type="Gene3D" id="1.10.287.470">
    <property type="entry name" value="Helix hairpin bin"/>
    <property type="match status" value="1"/>
</dbReference>
<comment type="similarity">
    <text evidence="1">Belongs to the membrane fusion protein (MFP) (TC 8.A.1) family.</text>
</comment>
<dbReference type="SUPFAM" id="SSF111369">
    <property type="entry name" value="HlyD-like secretion proteins"/>
    <property type="match status" value="1"/>
</dbReference>
<evidence type="ECO:0000259" key="4">
    <source>
        <dbReference type="Pfam" id="PF25973"/>
    </source>
</evidence>
<dbReference type="InterPro" id="IPR058647">
    <property type="entry name" value="BSH_CzcB-like"/>
</dbReference>
<dbReference type="Proteomes" id="UP001243757">
    <property type="component" value="Unassembled WGS sequence"/>
</dbReference>
<evidence type="ECO:0000313" key="5">
    <source>
        <dbReference type="EMBL" id="MDK3018046.1"/>
    </source>
</evidence>
<keyword evidence="6" id="KW-1185">Reference proteome</keyword>
<dbReference type="EMBL" id="JASNJD010000006">
    <property type="protein sequence ID" value="MDK3018046.1"/>
    <property type="molecule type" value="Genomic_DNA"/>
</dbReference>
<evidence type="ECO:0000256" key="2">
    <source>
        <dbReference type="SAM" id="Coils"/>
    </source>
</evidence>
<protein>
    <submittedName>
        <fullName evidence="5">Efflux RND transporter periplasmic adaptor subunit</fullName>
    </submittedName>
</protein>
<dbReference type="Gene3D" id="2.40.50.100">
    <property type="match status" value="1"/>
</dbReference>
<gene>
    <name evidence="5" type="ORF">QO033_10180</name>
</gene>
<dbReference type="Gene3D" id="2.40.30.170">
    <property type="match status" value="1"/>
</dbReference>
<dbReference type="RefSeq" id="WP_284480856.1">
    <property type="nucleotide sequence ID" value="NZ_JASNJD010000006.1"/>
</dbReference>
<evidence type="ECO:0000313" key="6">
    <source>
        <dbReference type="Proteomes" id="UP001243757"/>
    </source>
</evidence>